<comment type="caution">
    <text evidence="1">The sequence shown here is derived from an EMBL/GenBank/DDBJ whole genome shotgun (WGS) entry which is preliminary data.</text>
</comment>
<keyword evidence="2" id="KW-1185">Reference proteome</keyword>
<evidence type="ECO:0000313" key="2">
    <source>
        <dbReference type="Proteomes" id="UP000241895"/>
    </source>
</evidence>
<gene>
    <name evidence="1" type="ORF">C6W88_14325</name>
</gene>
<sequence>MKSLTAELIDITQRGEKRSEMLIQKLHEIMVGIFPGKNVIRMEKLNKSSNADGEKAAAGS</sequence>
<accession>A0ABX5IYH5</accession>
<dbReference type="EMBL" id="PXNS01000007">
    <property type="protein sequence ID" value="PTL94111.1"/>
    <property type="molecule type" value="Genomic_DNA"/>
</dbReference>
<reference evidence="1 2" key="1">
    <citation type="submission" date="2018-03" db="EMBL/GenBank/DDBJ databases">
        <authorList>
            <person name="Zhou J."/>
            <person name="Li X."/>
            <person name="Xue M."/>
            <person name="Yin J."/>
        </authorList>
    </citation>
    <scope>NUCLEOTIDE SEQUENCE [LARGE SCALE GENOMIC DNA]</scope>
    <source>
        <strain evidence="1 2">SYSU ZJ2214</strain>
    </source>
</reference>
<name>A0ABX5IYH5_9GAMM</name>
<protein>
    <submittedName>
        <fullName evidence="1">Uncharacterized protein</fullName>
    </submittedName>
</protein>
<dbReference type="Proteomes" id="UP000241895">
    <property type="component" value="Unassembled WGS sequence"/>
</dbReference>
<evidence type="ECO:0000313" key="1">
    <source>
        <dbReference type="EMBL" id="PTL94111.1"/>
    </source>
</evidence>
<proteinExistence type="predicted"/>
<organism evidence="1 2">
    <name type="scientific">Halomonas litopenaei</name>
    <dbReference type="NCBI Taxonomy" id="2109328"/>
    <lineage>
        <taxon>Bacteria</taxon>
        <taxon>Pseudomonadati</taxon>
        <taxon>Pseudomonadota</taxon>
        <taxon>Gammaproteobacteria</taxon>
        <taxon>Oceanospirillales</taxon>
        <taxon>Halomonadaceae</taxon>
        <taxon>Halomonas</taxon>
    </lineage>
</organism>